<keyword evidence="2" id="KW-1185">Reference proteome</keyword>
<evidence type="ECO:0000313" key="1">
    <source>
        <dbReference type="EMBL" id="CAD7662902.1"/>
    </source>
</evidence>
<dbReference type="AlphaFoldDB" id="A0A7R9MNZ6"/>
<accession>A0A7R9MNZ6</accession>
<name>A0A7R9MNZ6_9ACAR</name>
<proteinExistence type="predicted"/>
<sequence>MGKVLETILTDRSTLSTQYSAIS</sequence>
<organism evidence="1">
    <name type="scientific">Oppiella nova</name>
    <dbReference type="NCBI Taxonomy" id="334625"/>
    <lineage>
        <taxon>Eukaryota</taxon>
        <taxon>Metazoa</taxon>
        <taxon>Ecdysozoa</taxon>
        <taxon>Arthropoda</taxon>
        <taxon>Chelicerata</taxon>
        <taxon>Arachnida</taxon>
        <taxon>Acari</taxon>
        <taxon>Acariformes</taxon>
        <taxon>Sarcoptiformes</taxon>
        <taxon>Oribatida</taxon>
        <taxon>Brachypylina</taxon>
        <taxon>Oppioidea</taxon>
        <taxon>Oppiidae</taxon>
        <taxon>Oppiella</taxon>
    </lineage>
</organism>
<reference evidence="1" key="1">
    <citation type="submission" date="2020-11" db="EMBL/GenBank/DDBJ databases">
        <authorList>
            <person name="Tran Van P."/>
        </authorList>
    </citation>
    <scope>NUCLEOTIDE SEQUENCE</scope>
</reference>
<gene>
    <name evidence="1" type="ORF">ONB1V03_LOCUS19462</name>
</gene>
<dbReference type="EMBL" id="OC944711">
    <property type="protein sequence ID" value="CAD7662902.1"/>
    <property type="molecule type" value="Genomic_DNA"/>
</dbReference>
<evidence type="ECO:0000313" key="2">
    <source>
        <dbReference type="Proteomes" id="UP000728032"/>
    </source>
</evidence>
<protein>
    <submittedName>
        <fullName evidence="1">Uncharacterized protein</fullName>
    </submittedName>
</protein>
<dbReference type="EMBL" id="CAJPVJ010029886">
    <property type="protein sequence ID" value="CAG2180039.1"/>
    <property type="molecule type" value="Genomic_DNA"/>
</dbReference>
<dbReference type="Proteomes" id="UP000728032">
    <property type="component" value="Unassembled WGS sequence"/>
</dbReference>